<dbReference type="PROSITE" id="PS51257">
    <property type="entry name" value="PROKAR_LIPOPROTEIN"/>
    <property type="match status" value="1"/>
</dbReference>
<dbReference type="InterPro" id="IPR006059">
    <property type="entry name" value="SBP"/>
</dbReference>
<evidence type="ECO:0000256" key="4">
    <source>
        <dbReference type="ARBA" id="ARBA00023139"/>
    </source>
</evidence>
<dbReference type="AlphaFoldDB" id="A0A9X3AGC6"/>
<evidence type="ECO:0000256" key="2">
    <source>
        <dbReference type="ARBA" id="ARBA00022729"/>
    </source>
</evidence>
<keyword evidence="7" id="KW-1185">Reference proteome</keyword>
<dbReference type="Pfam" id="PF01547">
    <property type="entry name" value="SBP_bac_1"/>
    <property type="match status" value="1"/>
</dbReference>
<dbReference type="InterPro" id="IPR050490">
    <property type="entry name" value="Bact_solute-bd_prot1"/>
</dbReference>
<dbReference type="RefSeq" id="WP_259624935.1">
    <property type="nucleotide sequence ID" value="NZ_JANYMP010000010.1"/>
</dbReference>
<evidence type="ECO:0000256" key="5">
    <source>
        <dbReference type="ARBA" id="ARBA00023288"/>
    </source>
</evidence>
<keyword evidence="4" id="KW-0564">Palmitate</keyword>
<evidence type="ECO:0000313" key="6">
    <source>
        <dbReference type="EMBL" id="MCS7479431.1"/>
    </source>
</evidence>
<dbReference type="PANTHER" id="PTHR43649">
    <property type="entry name" value="ARABINOSE-BINDING PROTEIN-RELATED"/>
    <property type="match status" value="1"/>
</dbReference>
<sequence length="429" mass="45260">MRFDIARKAVAAGLGLALLVGCGSSGGQEPEGPTELSFWAWAPNIEKVVDRWNAAHPDRKVVMSKQAQGDDLVTKLLTSAKAGSGPDLAQVEFQALPTLVSNDVLADIAAHASSVKGEFPDGVWQQVTLGGDGVYAIPQDSGPMMFYYRTDLFEQYGLTVPKTWDEYARTARTLRTKAPDKFLGTFSSNDPGWFAGLAQQAGGSWWSVDGDTWKVSIDDAATKKVASYWSGLVAEGAVDKTPMYTPEWNKALNDGTQIGWVSAVWAPGVLAGNAQSTVGKWAMAPLPQWDAASPRTGNWGGSTTAVTAGSKKQKAAAEFAIWLNTDPEAVAALVTDSGVYPAATKAQTGSALAKPPAFFPAQTDFYATAQRVASTAAGFTWGPNVNVAYTAYKNAFGAAITGGTDLAPALAEMQRATIDDLRASGFKVG</sequence>
<comment type="caution">
    <text evidence="6">The sequence shown here is derived from an EMBL/GenBank/DDBJ whole genome shotgun (WGS) entry which is preliminary data.</text>
</comment>
<evidence type="ECO:0000256" key="1">
    <source>
        <dbReference type="ARBA" id="ARBA00022475"/>
    </source>
</evidence>
<dbReference type="Proteomes" id="UP001141259">
    <property type="component" value="Unassembled WGS sequence"/>
</dbReference>
<dbReference type="SUPFAM" id="SSF53850">
    <property type="entry name" value="Periplasmic binding protein-like II"/>
    <property type="match status" value="1"/>
</dbReference>
<protein>
    <submittedName>
        <fullName evidence="6">Extracellular solute-binding protein</fullName>
    </submittedName>
</protein>
<keyword evidence="5" id="KW-0449">Lipoprotein</keyword>
<evidence type="ECO:0000313" key="7">
    <source>
        <dbReference type="Proteomes" id="UP001141259"/>
    </source>
</evidence>
<keyword evidence="3" id="KW-0472">Membrane</keyword>
<keyword evidence="2" id="KW-0732">Signal</keyword>
<gene>
    <name evidence="6" type="ORF">NZH93_21430</name>
</gene>
<dbReference type="PANTHER" id="PTHR43649:SF33">
    <property type="entry name" value="POLYGALACTURONAN_RHAMNOGALACTURONAN-BINDING PROTEIN YTCQ"/>
    <property type="match status" value="1"/>
</dbReference>
<name>A0A9X3AGC6_9PSEU</name>
<evidence type="ECO:0000256" key="3">
    <source>
        <dbReference type="ARBA" id="ARBA00023136"/>
    </source>
</evidence>
<dbReference type="EMBL" id="JANYMP010000010">
    <property type="protein sequence ID" value="MCS7479431.1"/>
    <property type="molecule type" value="Genomic_DNA"/>
</dbReference>
<proteinExistence type="predicted"/>
<keyword evidence="1" id="KW-1003">Cell membrane</keyword>
<reference evidence="6" key="1">
    <citation type="submission" date="2022-08" db="EMBL/GenBank/DDBJ databases">
        <authorList>
            <person name="Tistechok S."/>
            <person name="Samborskyy M."/>
            <person name="Roman I."/>
        </authorList>
    </citation>
    <scope>NUCLEOTIDE SEQUENCE</scope>
    <source>
        <strain evidence="6">DSM 103496</strain>
    </source>
</reference>
<dbReference type="Gene3D" id="3.40.190.10">
    <property type="entry name" value="Periplasmic binding protein-like II"/>
    <property type="match status" value="1"/>
</dbReference>
<organism evidence="6 7">
    <name type="scientific">Umezawaea endophytica</name>
    <dbReference type="NCBI Taxonomy" id="1654476"/>
    <lineage>
        <taxon>Bacteria</taxon>
        <taxon>Bacillati</taxon>
        <taxon>Actinomycetota</taxon>
        <taxon>Actinomycetes</taxon>
        <taxon>Pseudonocardiales</taxon>
        <taxon>Pseudonocardiaceae</taxon>
        <taxon>Umezawaea</taxon>
    </lineage>
</organism>
<accession>A0A9X3AGC6</accession>